<evidence type="ECO:0000313" key="2">
    <source>
        <dbReference type="Proteomes" id="UP001143910"/>
    </source>
</evidence>
<accession>A0ACC1MX45</accession>
<organism evidence="1 2">
    <name type="scientific">Zarea fungicola</name>
    <dbReference type="NCBI Taxonomy" id="93591"/>
    <lineage>
        <taxon>Eukaryota</taxon>
        <taxon>Fungi</taxon>
        <taxon>Dikarya</taxon>
        <taxon>Ascomycota</taxon>
        <taxon>Pezizomycotina</taxon>
        <taxon>Sordariomycetes</taxon>
        <taxon>Hypocreomycetidae</taxon>
        <taxon>Hypocreales</taxon>
        <taxon>Cordycipitaceae</taxon>
        <taxon>Zarea</taxon>
    </lineage>
</organism>
<reference evidence="1" key="1">
    <citation type="submission" date="2022-08" db="EMBL/GenBank/DDBJ databases">
        <title>Genome Sequence of Lecanicillium fungicola.</title>
        <authorList>
            <person name="Buettner E."/>
        </authorList>
    </citation>
    <scope>NUCLEOTIDE SEQUENCE</scope>
    <source>
        <strain evidence="1">Babe33</strain>
    </source>
</reference>
<comment type="caution">
    <text evidence="1">The sequence shown here is derived from an EMBL/GenBank/DDBJ whole genome shotgun (WGS) entry which is preliminary data.</text>
</comment>
<dbReference type="Proteomes" id="UP001143910">
    <property type="component" value="Unassembled WGS sequence"/>
</dbReference>
<evidence type="ECO:0000313" key="1">
    <source>
        <dbReference type="EMBL" id="KAJ2971602.1"/>
    </source>
</evidence>
<dbReference type="EMBL" id="JANJQO010001311">
    <property type="protein sequence ID" value="KAJ2971602.1"/>
    <property type="molecule type" value="Genomic_DNA"/>
</dbReference>
<protein>
    <submittedName>
        <fullName evidence="1">Uncharacterized protein</fullName>
    </submittedName>
</protein>
<proteinExistence type="predicted"/>
<sequence>MSGVIHVIAVIKPAPGKLNAVGLPPCQNTAQMEGQPCMIEDMLTKEKKKVLDAIKPFSEYVAAHEPGVLLYQYFTRKHNDGTEDIVLLEQYQDVAALETHKKSEAAGIMFKAFGKPGILAAKPDIKVLKPAGGVAFRGKL</sequence>
<keyword evidence="2" id="KW-1185">Reference proteome</keyword>
<name>A0ACC1MX45_9HYPO</name>
<gene>
    <name evidence="1" type="ORF">NQ176_g7609</name>
</gene>